<accession>A0A1D9GLW9</accession>
<proteinExistence type="predicted"/>
<dbReference type="STRING" id="1874317.BKP64_10900"/>
<gene>
    <name evidence="1" type="ORF">BKP64_10900</name>
</gene>
<dbReference type="KEGG" id="msq:BKP64_10900"/>
<organism evidence="1 2">
    <name type="scientific">Marinobacter salinus</name>
    <dbReference type="NCBI Taxonomy" id="1874317"/>
    <lineage>
        <taxon>Bacteria</taxon>
        <taxon>Pseudomonadati</taxon>
        <taxon>Pseudomonadota</taxon>
        <taxon>Gammaproteobacteria</taxon>
        <taxon>Pseudomonadales</taxon>
        <taxon>Marinobacteraceae</taxon>
        <taxon>Marinobacter</taxon>
    </lineage>
</organism>
<sequence length="102" mass="10987">MLKLKAGVVAQGLSTEIMLAVCVAQSVYASYGHDCVITSLLDGTHSSTSLHYSGNAVDLRTRIFESTSVAESVARDLGDCLGADYDVVLESDHIHVEYQPKR</sequence>
<evidence type="ECO:0008006" key="3">
    <source>
        <dbReference type="Google" id="ProtNLM"/>
    </source>
</evidence>
<dbReference type="RefSeq" id="WP_070969742.1">
    <property type="nucleotide sequence ID" value="NZ_CP017715.1"/>
</dbReference>
<dbReference type="OrthoDB" id="5568642at2"/>
<name>A0A1D9GLW9_9GAMM</name>
<dbReference type="EMBL" id="CP017715">
    <property type="protein sequence ID" value="AOY88636.1"/>
    <property type="molecule type" value="Genomic_DNA"/>
</dbReference>
<keyword evidence="2" id="KW-1185">Reference proteome</keyword>
<evidence type="ECO:0000313" key="1">
    <source>
        <dbReference type="EMBL" id="AOY88636.1"/>
    </source>
</evidence>
<reference evidence="1 2" key="1">
    <citation type="submission" date="2016-10" db="EMBL/GenBank/DDBJ databases">
        <title>Marinobacter salinus sp. nov., a moderately halophilic bacterium isolated from a tidal flat environment.</title>
        <authorList>
            <person name="Park S.-J."/>
        </authorList>
    </citation>
    <scope>NUCLEOTIDE SEQUENCE [LARGE SCALE GENOMIC DNA]</scope>
    <source>
        <strain evidence="1 2">Hb8</strain>
    </source>
</reference>
<dbReference type="Proteomes" id="UP000177445">
    <property type="component" value="Chromosome"/>
</dbReference>
<dbReference type="AlphaFoldDB" id="A0A1D9GLW9"/>
<evidence type="ECO:0000313" key="2">
    <source>
        <dbReference type="Proteomes" id="UP000177445"/>
    </source>
</evidence>
<protein>
    <recommendedName>
        <fullName evidence="3">Peptidase M15A C-terminal domain-containing protein</fullName>
    </recommendedName>
</protein>